<evidence type="ECO:0000256" key="3">
    <source>
        <dbReference type="ARBA" id="ARBA00022801"/>
    </source>
</evidence>
<dbReference type="GO" id="GO:0008783">
    <property type="term" value="F:agmatinase activity"/>
    <property type="evidence" value="ECO:0007669"/>
    <property type="project" value="TreeGrafter"/>
</dbReference>
<evidence type="ECO:0000313" key="7">
    <source>
        <dbReference type="Proteomes" id="UP001158066"/>
    </source>
</evidence>
<evidence type="ECO:0000313" key="6">
    <source>
        <dbReference type="EMBL" id="SMP42754.1"/>
    </source>
</evidence>
<keyword evidence="4" id="KW-0464">Manganese</keyword>
<dbReference type="Gene3D" id="3.40.800.10">
    <property type="entry name" value="Ureohydrolase domain"/>
    <property type="match status" value="1"/>
</dbReference>
<dbReference type="PIRSF" id="PIRSF036979">
    <property type="entry name" value="Arginase"/>
    <property type="match status" value="1"/>
</dbReference>
<comment type="similarity">
    <text evidence="1">Belongs to the arginase family. Agmatinase subfamily.</text>
</comment>
<evidence type="ECO:0000256" key="1">
    <source>
        <dbReference type="ARBA" id="ARBA00009227"/>
    </source>
</evidence>
<feature type="binding site" evidence="4">
    <location>
        <position position="135"/>
    </location>
    <ligand>
        <name>Mn(2+)</name>
        <dbReference type="ChEBI" id="CHEBI:29035"/>
        <label>1</label>
    </ligand>
</feature>
<dbReference type="PANTHER" id="PTHR11358:SF26">
    <property type="entry name" value="GUANIDINO ACID HYDROLASE, MITOCHONDRIAL"/>
    <property type="match status" value="1"/>
</dbReference>
<protein>
    <submittedName>
        <fullName evidence="6">Agmatinase</fullName>
    </submittedName>
</protein>
<accession>A0AA46AHR5</accession>
<dbReference type="AlphaFoldDB" id="A0AA46AHR5"/>
<dbReference type="Proteomes" id="UP001158066">
    <property type="component" value="Unassembled WGS sequence"/>
</dbReference>
<dbReference type="CDD" id="cd09990">
    <property type="entry name" value="Agmatinase-like"/>
    <property type="match status" value="1"/>
</dbReference>
<dbReference type="EMBL" id="FXUF01000002">
    <property type="protein sequence ID" value="SMP42754.1"/>
    <property type="molecule type" value="Genomic_DNA"/>
</dbReference>
<dbReference type="SUPFAM" id="SSF52768">
    <property type="entry name" value="Arginase/deacetylase"/>
    <property type="match status" value="1"/>
</dbReference>
<dbReference type="GO" id="GO:0033389">
    <property type="term" value="P:putrescine biosynthetic process from arginine, via agmatine"/>
    <property type="evidence" value="ECO:0007669"/>
    <property type="project" value="TreeGrafter"/>
</dbReference>
<evidence type="ECO:0000256" key="4">
    <source>
        <dbReference type="PIRSR" id="PIRSR036979-1"/>
    </source>
</evidence>
<dbReference type="PRINTS" id="PR00116">
    <property type="entry name" value="ARGINASE"/>
</dbReference>
<feature type="binding site" evidence="4">
    <location>
        <position position="133"/>
    </location>
    <ligand>
        <name>Mn(2+)</name>
        <dbReference type="ChEBI" id="CHEBI:29035"/>
        <label>1</label>
    </ligand>
</feature>
<feature type="binding site" evidence="4">
    <location>
        <position position="222"/>
    </location>
    <ligand>
        <name>Mn(2+)</name>
        <dbReference type="ChEBI" id="CHEBI:29035"/>
        <label>1</label>
    </ligand>
</feature>
<name>A0AA46AHR5_9CLOT</name>
<evidence type="ECO:0000256" key="5">
    <source>
        <dbReference type="RuleBase" id="RU003684"/>
    </source>
</evidence>
<keyword evidence="7" id="KW-1185">Reference proteome</keyword>
<dbReference type="InterPro" id="IPR023696">
    <property type="entry name" value="Ureohydrolase_dom_sf"/>
</dbReference>
<comment type="cofactor">
    <cofactor evidence="4">
        <name>Mn(2+)</name>
        <dbReference type="ChEBI" id="CHEBI:29035"/>
    </cofactor>
    <text evidence="4">Binds 2 manganese ions per subunit.</text>
</comment>
<gene>
    <name evidence="6" type="ORF">SAMN06296020_1028</name>
</gene>
<dbReference type="InterPro" id="IPR006035">
    <property type="entry name" value="Ureohydrolase"/>
</dbReference>
<keyword evidence="3 5" id="KW-0378">Hydrolase</keyword>
<dbReference type="NCBIfam" id="TIGR01230">
    <property type="entry name" value="agmatinase"/>
    <property type="match status" value="1"/>
</dbReference>
<dbReference type="GO" id="GO:0046872">
    <property type="term" value="F:metal ion binding"/>
    <property type="evidence" value="ECO:0007669"/>
    <property type="project" value="UniProtKB-KW"/>
</dbReference>
<dbReference type="InterPro" id="IPR020855">
    <property type="entry name" value="Ureohydrolase_Mn_BS"/>
</dbReference>
<organism evidence="6 7">
    <name type="scientific">Anoxynatronum buryatiense</name>
    <dbReference type="NCBI Taxonomy" id="489973"/>
    <lineage>
        <taxon>Bacteria</taxon>
        <taxon>Bacillati</taxon>
        <taxon>Bacillota</taxon>
        <taxon>Clostridia</taxon>
        <taxon>Eubacteriales</taxon>
        <taxon>Clostridiaceae</taxon>
        <taxon>Anoxynatronum</taxon>
    </lineage>
</organism>
<dbReference type="PROSITE" id="PS01053">
    <property type="entry name" value="ARGINASE_1"/>
    <property type="match status" value="1"/>
</dbReference>
<comment type="caution">
    <text evidence="6">The sequence shown here is derived from an EMBL/GenBank/DDBJ whole genome shotgun (WGS) entry which is preliminary data.</text>
</comment>
<dbReference type="Pfam" id="PF00491">
    <property type="entry name" value="Arginase"/>
    <property type="match status" value="1"/>
</dbReference>
<sequence>MKYPHPWGENATEEMAAADVLLMAVPFDGAVSNAKGAAEAPDRMRELSRILPPVTEEGDCFGELKVCDVGDVPVMLDWPRYYDAVEKKAGELVATGKPCVFLGGDHSVTIPLITAFANTYPNEKIGIIHFDSHPDIISEYDGHGWSHACTQRRAVELNNVDPGGLSFVGLRSFMEEELEFFAKHPEITVFKARDVYMQGQAAIVEQLVEHYRHYQRIYLTLDIDVLDPAFAPGTGTPEAGGLSSRELMEMVRALMTRLPIQVVDLVEVSPPLDHSNITSWAALKVIYEVFGVLFRRQSNSLKEG</sequence>
<dbReference type="InterPro" id="IPR005925">
    <property type="entry name" value="Agmatinase-rel"/>
</dbReference>
<dbReference type="PANTHER" id="PTHR11358">
    <property type="entry name" value="ARGINASE/AGMATINASE"/>
    <property type="match status" value="1"/>
</dbReference>
<reference evidence="6" key="1">
    <citation type="submission" date="2017-05" db="EMBL/GenBank/DDBJ databases">
        <authorList>
            <person name="Varghese N."/>
            <person name="Submissions S."/>
        </authorList>
    </citation>
    <scope>NUCLEOTIDE SEQUENCE</scope>
    <source>
        <strain evidence="6">Su22</strain>
    </source>
</reference>
<feature type="binding site" evidence="4">
    <location>
        <position position="224"/>
    </location>
    <ligand>
        <name>Mn(2+)</name>
        <dbReference type="ChEBI" id="CHEBI:29035"/>
        <label>1</label>
    </ligand>
</feature>
<proteinExistence type="inferred from homology"/>
<evidence type="ECO:0000256" key="2">
    <source>
        <dbReference type="ARBA" id="ARBA00022723"/>
    </source>
</evidence>
<dbReference type="PROSITE" id="PS51409">
    <property type="entry name" value="ARGINASE_2"/>
    <property type="match status" value="1"/>
</dbReference>
<dbReference type="RefSeq" id="WP_283407926.1">
    <property type="nucleotide sequence ID" value="NZ_FXUF01000002.1"/>
</dbReference>
<feature type="binding site" evidence="4">
    <location>
        <position position="131"/>
    </location>
    <ligand>
        <name>Mn(2+)</name>
        <dbReference type="ChEBI" id="CHEBI:29035"/>
        <label>1</label>
    </ligand>
</feature>
<feature type="binding site" evidence="4">
    <location>
        <position position="106"/>
    </location>
    <ligand>
        <name>Mn(2+)</name>
        <dbReference type="ChEBI" id="CHEBI:29035"/>
        <label>1</label>
    </ligand>
</feature>
<keyword evidence="2 4" id="KW-0479">Metal-binding</keyword>